<protein>
    <submittedName>
        <fullName evidence="1">Uncharacterized protein</fullName>
    </submittedName>
</protein>
<evidence type="ECO:0000313" key="2">
    <source>
        <dbReference type="Proteomes" id="UP000266841"/>
    </source>
</evidence>
<gene>
    <name evidence="1" type="ORF">THAOC_01396</name>
</gene>
<organism evidence="1 2">
    <name type="scientific">Thalassiosira oceanica</name>
    <name type="common">Marine diatom</name>
    <dbReference type="NCBI Taxonomy" id="159749"/>
    <lineage>
        <taxon>Eukaryota</taxon>
        <taxon>Sar</taxon>
        <taxon>Stramenopiles</taxon>
        <taxon>Ochrophyta</taxon>
        <taxon>Bacillariophyta</taxon>
        <taxon>Coscinodiscophyceae</taxon>
        <taxon>Thalassiosirophycidae</taxon>
        <taxon>Thalassiosirales</taxon>
        <taxon>Thalassiosiraceae</taxon>
        <taxon>Thalassiosira</taxon>
    </lineage>
</organism>
<dbReference type="OrthoDB" id="44223at2759"/>
<name>K0TIG8_THAOC</name>
<comment type="caution">
    <text evidence="1">The sequence shown here is derived from an EMBL/GenBank/DDBJ whole genome shotgun (WGS) entry which is preliminary data.</text>
</comment>
<proteinExistence type="predicted"/>
<keyword evidence="2" id="KW-1185">Reference proteome</keyword>
<dbReference type="EMBL" id="AGNL01001662">
    <property type="protein sequence ID" value="EJK76819.1"/>
    <property type="molecule type" value="Genomic_DNA"/>
</dbReference>
<accession>K0TIG8</accession>
<dbReference type="eggNOG" id="ENOG502RWQ1">
    <property type="taxonomic scope" value="Eukaryota"/>
</dbReference>
<sequence>MLPPFAALLLALGGEETSRRRLIESAATSFVAIFPSTPSNANDLYLAQPMGVKSGKSNESVKPVKPSAPLEFLLPAARVGIYIYQTLSLAEDLNRLIRDGKDKGVTVGLLDNMLLTQPSFLQEADPTVKRSDEYHLPPVVGEVAVAAQKRKERRQQNIDAGFVPELFEVGQLVGERMEWNNLAKKEKVMEGSSQIRLALNIYTTNLNFDSNKYVYSGTKEEKSRLIREEKLPTARDVIRSDLDSRDLWRNALQTAMEDVRAEYIYQKRVGFEDVDELVGLLKDAQMSIDKWFSFIPDDDIKEALDAVRKEQKAKVT</sequence>
<dbReference type="Proteomes" id="UP000266841">
    <property type="component" value="Unassembled WGS sequence"/>
</dbReference>
<dbReference type="AlphaFoldDB" id="K0TIG8"/>
<dbReference type="OMA" id="LYLAQPM"/>
<evidence type="ECO:0000313" key="1">
    <source>
        <dbReference type="EMBL" id="EJK76819.1"/>
    </source>
</evidence>
<reference evidence="1 2" key="1">
    <citation type="journal article" date="2012" name="Genome Biol.">
        <title>Genome and low-iron response of an oceanic diatom adapted to chronic iron limitation.</title>
        <authorList>
            <person name="Lommer M."/>
            <person name="Specht M."/>
            <person name="Roy A.S."/>
            <person name="Kraemer L."/>
            <person name="Andreson R."/>
            <person name="Gutowska M.A."/>
            <person name="Wolf J."/>
            <person name="Bergner S.V."/>
            <person name="Schilhabel M.B."/>
            <person name="Klostermeier U.C."/>
            <person name="Beiko R.G."/>
            <person name="Rosenstiel P."/>
            <person name="Hippler M."/>
            <person name="Laroche J."/>
        </authorList>
    </citation>
    <scope>NUCLEOTIDE SEQUENCE [LARGE SCALE GENOMIC DNA]</scope>
    <source>
        <strain evidence="1 2">CCMP1005</strain>
    </source>
</reference>